<dbReference type="Proteomes" id="UP000268285">
    <property type="component" value="Unassembled WGS sequence"/>
</dbReference>
<accession>A0A498QK46</accession>
<keyword evidence="4" id="KW-1185">Reference proteome</keyword>
<dbReference type="InterPro" id="IPR013228">
    <property type="entry name" value="PE-PPE_C"/>
</dbReference>
<evidence type="ECO:0000259" key="2">
    <source>
        <dbReference type="Pfam" id="PF08237"/>
    </source>
</evidence>
<dbReference type="RefSeq" id="WP_122501830.1">
    <property type="nucleotide sequence ID" value="NZ_UPHU01000001.1"/>
</dbReference>
<evidence type="ECO:0000259" key="1">
    <source>
        <dbReference type="Pfam" id="PF00934"/>
    </source>
</evidence>
<evidence type="ECO:0000313" key="3">
    <source>
        <dbReference type="EMBL" id="VBA46147.1"/>
    </source>
</evidence>
<name>A0A498QK46_9MYCO</name>
<dbReference type="InterPro" id="IPR000084">
    <property type="entry name" value="PE-PGRS_N"/>
</dbReference>
<dbReference type="SUPFAM" id="SSF140459">
    <property type="entry name" value="PE/PPE dimer-like"/>
    <property type="match status" value="1"/>
</dbReference>
<dbReference type="AlphaFoldDB" id="A0A498QK46"/>
<gene>
    <name evidence="3" type="primary">PE3_1</name>
    <name evidence="3" type="ORF">LAUMK142_00229</name>
</gene>
<dbReference type="SUPFAM" id="SSF53474">
    <property type="entry name" value="alpha/beta-Hydrolases"/>
    <property type="match status" value="1"/>
</dbReference>
<proteinExistence type="predicted"/>
<sequence length="581" mass="59122">MTYLTTEPQTMTAAAADVARIGSAIGEANVAAAGRITAWVAAAADEVSAATATLFGSYAREYQAVMSQVAAFHQRFTQALAAAASAYLDTEAANAAAALDTLTAPVQSLLGRPLADSARTVANALTAMTAPAPAASPTTALVMGGSGKPIPDAAFVSNVVGTYLTPNFPGVTFNPRALFTPEGLYPAFGAKDLTLDASVSQGLTMLDDAIRRALAAGNPVAVVGLSQSAVVASLEMSKLSPTGAPSSLPITFTLLGNPVNPNGGLLTRFPGLSLPSLGITAYGAPPDSAFPTSVYTIEYDGYADFPRYPINILSDVNALAGIVFLHDTYPELTSLPPAITLPTQGPTQTTYYMIRSQHLPILTPLRALPLVGNPLADLIEPDLKVLVNLGYGDPAYGYSTGPANVPTPFELFPPVSPITVLGHLVGGTQQGVAAFASDIGAVGAPSPPDLPLSGTASPFTPLDLLGQPPATMSIDRVITGLQAANTAATNAVSNAMSGIYSALLPTADIANAVLISLPSYDLNLFLDGITQAAHGDLAGLVNAIGRPIAANMGVLTFGAGFELTVIGNAVVLMLGGQIEPG</sequence>
<organism evidence="3 4">
    <name type="scientific">Mycobacterium pseudokansasii</name>
    <dbReference type="NCBI Taxonomy" id="2341080"/>
    <lineage>
        <taxon>Bacteria</taxon>
        <taxon>Bacillati</taxon>
        <taxon>Actinomycetota</taxon>
        <taxon>Actinomycetes</taxon>
        <taxon>Mycobacteriales</taxon>
        <taxon>Mycobacteriaceae</taxon>
        <taxon>Mycobacterium</taxon>
    </lineage>
</organism>
<feature type="domain" description="PE-PPE" evidence="2">
    <location>
        <begin position="174"/>
        <end position="391"/>
    </location>
</feature>
<dbReference type="InterPro" id="IPR038332">
    <property type="entry name" value="PPE_sf"/>
</dbReference>
<dbReference type="OrthoDB" id="4568361at2"/>
<dbReference type="Gene3D" id="1.10.287.850">
    <property type="entry name" value="HP0062-like domain"/>
    <property type="match status" value="1"/>
</dbReference>
<dbReference type="InterPro" id="IPR029058">
    <property type="entry name" value="AB_hydrolase_fold"/>
</dbReference>
<dbReference type="EMBL" id="UPHU01000001">
    <property type="protein sequence ID" value="VBA46147.1"/>
    <property type="molecule type" value="Genomic_DNA"/>
</dbReference>
<evidence type="ECO:0000313" key="4">
    <source>
        <dbReference type="Proteomes" id="UP000268285"/>
    </source>
</evidence>
<dbReference type="Pfam" id="PF00934">
    <property type="entry name" value="PE"/>
    <property type="match status" value="1"/>
</dbReference>
<protein>
    <submittedName>
        <fullName evidence="3">PE family protein PE3</fullName>
    </submittedName>
</protein>
<dbReference type="Pfam" id="PF08237">
    <property type="entry name" value="PE-PPE"/>
    <property type="match status" value="1"/>
</dbReference>
<reference evidence="3 4" key="1">
    <citation type="submission" date="2018-09" db="EMBL/GenBank/DDBJ databases">
        <authorList>
            <person name="Tagini F."/>
        </authorList>
    </citation>
    <scope>NUCLEOTIDE SEQUENCE [LARGE SCALE GENOMIC DNA]</scope>
    <source>
        <strain evidence="3 4">MK142</strain>
    </source>
</reference>
<feature type="domain" description="PE" evidence="1">
    <location>
        <begin position="4"/>
        <end position="94"/>
    </location>
</feature>